<sequence>MEIMPQIIINNSTSSLTMNIINSLGVIIALIGAWISVKKYFHEKNKEVYEKRLNDVYSPLFGYLVKQEKFRELYVPNFNRKGFPILTSNKTELLDRKKFIESLNKTNFGLARPNLIILINIYELLVNLEETLEENSPEWEKASAEKVKVENELYEEILDGYIETTKRLKLDDNILALYKLKFENHQ</sequence>
<dbReference type="RefSeq" id="WP_131919854.1">
    <property type="nucleotide sequence ID" value="NZ_JAOQNU010000020.1"/>
</dbReference>
<proteinExistence type="predicted"/>
<organism evidence="2 3">
    <name type="scientific">Heliophilum fasciatum</name>
    <dbReference type="NCBI Taxonomy" id="35700"/>
    <lineage>
        <taxon>Bacteria</taxon>
        <taxon>Bacillati</taxon>
        <taxon>Bacillota</taxon>
        <taxon>Clostridia</taxon>
        <taxon>Eubacteriales</taxon>
        <taxon>Heliobacteriaceae</taxon>
        <taxon>Heliophilum</taxon>
    </lineage>
</organism>
<accession>A0A4R2RI96</accession>
<evidence type="ECO:0000313" key="2">
    <source>
        <dbReference type="EMBL" id="TCP62544.1"/>
    </source>
</evidence>
<dbReference type="AlphaFoldDB" id="A0A4R2RI96"/>
<gene>
    <name evidence="2" type="ORF">EDD73_12142</name>
</gene>
<name>A0A4R2RI96_9FIRM</name>
<evidence type="ECO:0000256" key="1">
    <source>
        <dbReference type="SAM" id="Phobius"/>
    </source>
</evidence>
<evidence type="ECO:0000313" key="3">
    <source>
        <dbReference type="Proteomes" id="UP000294813"/>
    </source>
</evidence>
<keyword evidence="1" id="KW-1133">Transmembrane helix</keyword>
<keyword evidence="3" id="KW-1185">Reference proteome</keyword>
<comment type="caution">
    <text evidence="2">The sequence shown here is derived from an EMBL/GenBank/DDBJ whole genome shotgun (WGS) entry which is preliminary data.</text>
</comment>
<feature type="transmembrane region" description="Helical" evidence="1">
    <location>
        <begin position="20"/>
        <end position="37"/>
    </location>
</feature>
<keyword evidence="1" id="KW-0812">Transmembrane</keyword>
<dbReference type="Proteomes" id="UP000294813">
    <property type="component" value="Unassembled WGS sequence"/>
</dbReference>
<keyword evidence="1" id="KW-0472">Membrane</keyword>
<reference evidence="2 3" key="1">
    <citation type="submission" date="2019-03" db="EMBL/GenBank/DDBJ databases">
        <title>Genomic Encyclopedia of Type Strains, Phase IV (KMG-IV): sequencing the most valuable type-strain genomes for metagenomic binning, comparative biology and taxonomic classification.</title>
        <authorList>
            <person name="Goeker M."/>
        </authorList>
    </citation>
    <scope>NUCLEOTIDE SEQUENCE [LARGE SCALE GENOMIC DNA]</scope>
    <source>
        <strain evidence="2 3">DSM 11170</strain>
    </source>
</reference>
<dbReference type="EMBL" id="SLXT01000021">
    <property type="protein sequence ID" value="TCP62544.1"/>
    <property type="molecule type" value="Genomic_DNA"/>
</dbReference>
<protein>
    <submittedName>
        <fullName evidence="2">Uncharacterized protein</fullName>
    </submittedName>
</protein>
<dbReference type="OrthoDB" id="3035714at2"/>